<organism evidence="1 2">
    <name type="scientific">Mycobacterium talmoniae</name>
    <dbReference type="NCBI Taxonomy" id="1858794"/>
    <lineage>
        <taxon>Bacteria</taxon>
        <taxon>Bacillati</taxon>
        <taxon>Actinomycetota</taxon>
        <taxon>Actinomycetes</taxon>
        <taxon>Mycobacteriales</taxon>
        <taxon>Mycobacteriaceae</taxon>
        <taxon>Mycobacterium</taxon>
    </lineage>
</organism>
<evidence type="ECO:0000313" key="2">
    <source>
        <dbReference type="Proteomes" id="UP000238296"/>
    </source>
</evidence>
<dbReference type="Proteomes" id="UP000238296">
    <property type="component" value="Unassembled WGS sequence"/>
</dbReference>
<name>A0A2S8BDE8_9MYCO</name>
<dbReference type="EMBL" id="PPEA01000737">
    <property type="protein sequence ID" value="PQM44678.1"/>
    <property type="molecule type" value="Genomic_DNA"/>
</dbReference>
<reference evidence="1 2" key="1">
    <citation type="journal article" date="2017" name="Int. J. Syst. Evol. Microbiol.">
        <title>Mycobacterium talmoniae sp. nov., a slowly growing mycobacterium isolated from human respiratory samples.</title>
        <authorList>
            <person name="Davidson R.M."/>
            <person name="DeGroote M.A."/>
            <person name="Marola J.L."/>
            <person name="Buss S."/>
            <person name="Jones V."/>
            <person name="McNeil M.R."/>
            <person name="Freifeld A.G."/>
            <person name="Elaine Epperson L."/>
            <person name="Hasan N.A."/>
            <person name="Jackson M."/>
            <person name="Iwen P.C."/>
            <person name="Salfinger M."/>
            <person name="Strong M."/>
        </authorList>
    </citation>
    <scope>NUCLEOTIDE SEQUENCE [LARGE SCALE GENOMIC DNA]</scope>
    <source>
        <strain evidence="1 2">ATCC BAA-2683</strain>
    </source>
</reference>
<proteinExistence type="predicted"/>
<dbReference type="AlphaFoldDB" id="A0A2S8BDE8"/>
<evidence type="ECO:0000313" key="1">
    <source>
        <dbReference type="EMBL" id="PQM44678.1"/>
    </source>
</evidence>
<protein>
    <submittedName>
        <fullName evidence="1">Uncharacterized protein</fullName>
    </submittedName>
</protein>
<comment type="caution">
    <text evidence="1">The sequence shown here is derived from an EMBL/GenBank/DDBJ whole genome shotgun (WGS) entry which is preliminary data.</text>
</comment>
<accession>A0A2S8BDE8</accession>
<gene>
    <name evidence="1" type="ORF">C1Y40_05165</name>
</gene>
<sequence length="63" mass="6740">MRPVTWPRNQPAVIARRSASPIGSEACSGRVRRSRQNAVRPGPAVDVHCWAAGLSTESNANGE</sequence>